<dbReference type="PANTHER" id="PTHR36607:SF20">
    <property type="entry name" value="AMINOTRANSFERASE-LIKE PLANT MOBILE DOMAIN-CONTAINING PROTEIN"/>
    <property type="match status" value="1"/>
</dbReference>
<feature type="domain" description="Aminotransferase-like plant mobile" evidence="1">
    <location>
        <begin position="22"/>
        <end position="218"/>
    </location>
</feature>
<dbReference type="InterPro" id="IPR019557">
    <property type="entry name" value="AminoTfrase-like_pln_mobile"/>
</dbReference>
<gene>
    <name evidence="2" type="ORF">LIER_21445</name>
</gene>
<dbReference type="EMBL" id="BAABME010005660">
    <property type="protein sequence ID" value="GAA0166248.1"/>
    <property type="molecule type" value="Genomic_DNA"/>
</dbReference>
<organism evidence="2 3">
    <name type="scientific">Lithospermum erythrorhizon</name>
    <name type="common">Purple gromwell</name>
    <name type="synonym">Lithospermum officinale var. erythrorhizon</name>
    <dbReference type="NCBI Taxonomy" id="34254"/>
    <lineage>
        <taxon>Eukaryota</taxon>
        <taxon>Viridiplantae</taxon>
        <taxon>Streptophyta</taxon>
        <taxon>Embryophyta</taxon>
        <taxon>Tracheophyta</taxon>
        <taxon>Spermatophyta</taxon>
        <taxon>Magnoliopsida</taxon>
        <taxon>eudicotyledons</taxon>
        <taxon>Gunneridae</taxon>
        <taxon>Pentapetalae</taxon>
        <taxon>asterids</taxon>
        <taxon>lamiids</taxon>
        <taxon>Boraginales</taxon>
        <taxon>Boraginaceae</taxon>
        <taxon>Boraginoideae</taxon>
        <taxon>Lithospermeae</taxon>
        <taxon>Lithospermum</taxon>
    </lineage>
</organism>
<dbReference type="Pfam" id="PF10536">
    <property type="entry name" value="PMD"/>
    <property type="match status" value="1"/>
</dbReference>
<accession>A0AAV3QUE2</accession>
<evidence type="ECO:0000313" key="2">
    <source>
        <dbReference type="EMBL" id="GAA0166248.1"/>
    </source>
</evidence>
<dbReference type="Proteomes" id="UP001454036">
    <property type="component" value="Unassembled WGS sequence"/>
</dbReference>
<keyword evidence="3" id="KW-1185">Reference proteome</keyword>
<sequence>MLANPSLTKDVEGSLCIYDSSYEFLKAFCENWCPCTSTLVIPQGELSMSLWDLLELRVASLNVCPRKSSVVEQCPWDSANRHPFDVLRVGVDLEEEVYCAAFLSCWLCVFVLPAEPLDLICASVFKMAIFMANGLKVNLEALVLTCIYRILSQISLFDNPSAALECFPTHYVFCWMGSYLHDQHTTTNKQAGSQMMRYHGKGKGKVYASIEARSILHSCLVTWKATRTDRKQLFFYDDKWKLTIPTREMVDLAMGLQFWRSRVLSRARKTVTFSSNTIPNSPPTSYKTWLNKLFPSEAPRSSFMKYGKGKGLPAGVSRVVLRRIGIQNMAEALGRTLIRPVVEVSSSASDQQYTKLVDSGESLECHY</sequence>
<evidence type="ECO:0000259" key="1">
    <source>
        <dbReference type="Pfam" id="PF10536"/>
    </source>
</evidence>
<name>A0AAV3QUE2_LITER</name>
<comment type="caution">
    <text evidence="2">The sequence shown here is derived from an EMBL/GenBank/DDBJ whole genome shotgun (WGS) entry which is preliminary data.</text>
</comment>
<evidence type="ECO:0000313" key="3">
    <source>
        <dbReference type="Proteomes" id="UP001454036"/>
    </source>
</evidence>
<dbReference type="AlphaFoldDB" id="A0AAV3QUE2"/>
<dbReference type="PANTHER" id="PTHR36607">
    <property type="entry name" value="1,2-DIHYDROXY-3-KETO-5-METHYLTHIOPENTENE DIOXYGENASE 4"/>
    <property type="match status" value="1"/>
</dbReference>
<protein>
    <recommendedName>
        <fullName evidence="1">Aminotransferase-like plant mobile domain-containing protein</fullName>
    </recommendedName>
</protein>
<reference evidence="2 3" key="1">
    <citation type="submission" date="2024-01" db="EMBL/GenBank/DDBJ databases">
        <title>The complete chloroplast genome sequence of Lithospermum erythrorhizon: insights into the phylogenetic relationship among Boraginaceae species and the maternal lineages of purple gromwells.</title>
        <authorList>
            <person name="Okada T."/>
            <person name="Watanabe K."/>
        </authorList>
    </citation>
    <scope>NUCLEOTIDE SEQUENCE [LARGE SCALE GENOMIC DNA]</scope>
</reference>
<proteinExistence type="predicted"/>